<reference evidence="1" key="1">
    <citation type="submission" date="2021-05" db="EMBL/GenBank/DDBJ databases">
        <authorList>
            <person name="Scholz U."/>
            <person name="Mascher M."/>
            <person name="Fiebig A."/>
        </authorList>
    </citation>
    <scope>NUCLEOTIDE SEQUENCE [LARGE SCALE GENOMIC DNA]</scope>
</reference>
<proteinExistence type="predicted"/>
<sequence length="376" mass="42531">MSSQSATMAESAGAAPAHLHRGIPDEISIWEILVRLPPKALLRCRAVCPAWRRATSTRDFLLAHHARQPTLPLLIAGEDDGSVDIIAFDHWAGIAAPDQLQSVARLGCRDNYLHPEASCDGLLIHFDRNRQFSICNPATHQYAPLPQLYGFHLLGMYRHSPTGEYRLLLRKLRDFAPSDQDGSYVFTLGSGQPPTHLGYLEPEEVIYFPLSILFRGNLHWHINQQIGNNRIMVFDTAAELFWQMHAPAVPAYAHLFEMDDMLGLASFNYARTVIDIWMMQDYESQVWAFKCRIELPVQEVWVQSENYRVVMPGDGGLLVLVNFGDRLYHFDIHGELVASFHHSGIGLTQLRLKQTLVPHTLFPTLEGDVVNDSPFI</sequence>
<keyword evidence="2" id="KW-1185">Reference proteome</keyword>
<organism evidence="1 2">
    <name type="scientific">Avena sativa</name>
    <name type="common">Oat</name>
    <dbReference type="NCBI Taxonomy" id="4498"/>
    <lineage>
        <taxon>Eukaryota</taxon>
        <taxon>Viridiplantae</taxon>
        <taxon>Streptophyta</taxon>
        <taxon>Embryophyta</taxon>
        <taxon>Tracheophyta</taxon>
        <taxon>Spermatophyta</taxon>
        <taxon>Magnoliopsida</taxon>
        <taxon>Liliopsida</taxon>
        <taxon>Poales</taxon>
        <taxon>Poaceae</taxon>
        <taxon>BOP clade</taxon>
        <taxon>Pooideae</taxon>
        <taxon>Poodae</taxon>
        <taxon>Poeae</taxon>
        <taxon>Poeae Chloroplast Group 1 (Aveneae type)</taxon>
        <taxon>Aveninae</taxon>
        <taxon>Avena</taxon>
    </lineage>
</organism>
<evidence type="ECO:0000313" key="1">
    <source>
        <dbReference type="EnsemblPlants" id="AVESA.00010b.r2.4DG0786190.1.CDS.1"/>
    </source>
</evidence>
<name>A0ACD5XK43_AVESA</name>
<protein>
    <submittedName>
        <fullName evidence="1">Uncharacterized protein</fullName>
    </submittedName>
</protein>
<reference evidence="1" key="2">
    <citation type="submission" date="2025-09" db="UniProtKB">
        <authorList>
            <consortium name="EnsemblPlants"/>
        </authorList>
    </citation>
    <scope>IDENTIFICATION</scope>
</reference>
<evidence type="ECO:0000313" key="2">
    <source>
        <dbReference type="Proteomes" id="UP001732700"/>
    </source>
</evidence>
<accession>A0ACD5XK43</accession>
<dbReference type="Proteomes" id="UP001732700">
    <property type="component" value="Chromosome 4D"/>
</dbReference>
<dbReference type="EnsemblPlants" id="AVESA.00010b.r2.4DG0786190.1">
    <property type="protein sequence ID" value="AVESA.00010b.r2.4DG0786190.1.CDS.1"/>
    <property type="gene ID" value="AVESA.00010b.r2.4DG0786190"/>
</dbReference>